<gene>
    <name evidence="2" type="ORF">KK078_22845</name>
</gene>
<dbReference type="SMART" id="SM00748">
    <property type="entry name" value="HEPN"/>
    <property type="match status" value="1"/>
</dbReference>
<dbReference type="Gene3D" id="1.20.120.330">
    <property type="entry name" value="Nucleotidyltransferases domain 2"/>
    <property type="match status" value="1"/>
</dbReference>
<evidence type="ECO:0000259" key="1">
    <source>
        <dbReference type="PROSITE" id="PS50910"/>
    </source>
</evidence>
<evidence type="ECO:0000313" key="2">
    <source>
        <dbReference type="EMBL" id="MBT1689421.1"/>
    </source>
</evidence>
<keyword evidence="3" id="KW-1185">Reference proteome</keyword>
<dbReference type="AlphaFoldDB" id="A0AAP2GJH9"/>
<dbReference type="CDD" id="cd05403">
    <property type="entry name" value="NT_KNTase_like"/>
    <property type="match status" value="1"/>
</dbReference>
<dbReference type="Pfam" id="PF18765">
    <property type="entry name" value="Polbeta"/>
    <property type="match status" value="1"/>
</dbReference>
<name>A0AAP2GJH9_9BACT</name>
<accession>A0AAP2GJH9</accession>
<dbReference type="InterPro" id="IPR041633">
    <property type="entry name" value="Polbeta"/>
</dbReference>
<dbReference type="Proteomes" id="UP001319180">
    <property type="component" value="Unassembled WGS sequence"/>
</dbReference>
<dbReference type="Gene3D" id="3.30.460.10">
    <property type="entry name" value="Beta Polymerase, domain 2"/>
    <property type="match status" value="1"/>
</dbReference>
<dbReference type="PANTHER" id="PTHR33933:SF1">
    <property type="entry name" value="PROTEIN ADENYLYLTRANSFERASE MNTA-RELATED"/>
    <property type="match status" value="1"/>
</dbReference>
<dbReference type="InterPro" id="IPR007842">
    <property type="entry name" value="HEPN_dom"/>
</dbReference>
<proteinExistence type="predicted"/>
<dbReference type="InterPro" id="IPR043519">
    <property type="entry name" value="NT_sf"/>
</dbReference>
<dbReference type="SUPFAM" id="SSF81301">
    <property type="entry name" value="Nucleotidyltransferase"/>
    <property type="match status" value="1"/>
</dbReference>
<sequence length="290" mass="33713">MKTTLNHLPADKQQEILAITDIIKEVAKPEKILLFGSYATGEYVDSDRYVENNAVYEYQSDYDFLVVTAQKSGPEYVLKNKIKNRCREFRTPINPIIHDIDYINEGLSYGQYFFADIIKEGVLLYDTQVTEFAKQKELTSAEKRTVAQDYYDHWFQSASRFLDFAHFGYESALANNYKLNDTAFQLHQAAERFYAAILLVFTGYKPKTHNLEELRVLAKHLSTTLYQLFAFPPDNKGEEHLFELLIKAYVDARYKKDYVITSEETNDLIKRIEKMKEIVGRACTDHISSL</sequence>
<dbReference type="Pfam" id="PF05168">
    <property type="entry name" value="HEPN"/>
    <property type="match status" value="1"/>
</dbReference>
<organism evidence="2 3">
    <name type="scientific">Dawidia soli</name>
    <dbReference type="NCBI Taxonomy" id="2782352"/>
    <lineage>
        <taxon>Bacteria</taxon>
        <taxon>Pseudomonadati</taxon>
        <taxon>Bacteroidota</taxon>
        <taxon>Cytophagia</taxon>
        <taxon>Cytophagales</taxon>
        <taxon>Chryseotaleaceae</taxon>
        <taxon>Dawidia</taxon>
    </lineage>
</organism>
<dbReference type="PROSITE" id="PS50910">
    <property type="entry name" value="HEPN"/>
    <property type="match status" value="1"/>
</dbReference>
<dbReference type="EMBL" id="JAHESC010000041">
    <property type="protein sequence ID" value="MBT1689421.1"/>
    <property type="molecule type" value="Genomic_DNA"/>
</dbReference>
<dbReference type="InterPro" id="IPR052548">
    <property type="entry name" value="Type_VII_TA_antitoxin"/>
</dbReference>
<protein>
    <submittedName>
        <fullName evidence="2">HEPN domain-containing protein</fullName>
    </submittedName>
</protein>
<comment type="caution">
    <text evidence="2">The sequence shown here is derived from an EMBL/GenBank/DDBJ whole genome shotgun (WGS) entry which is preliminary data.</text>
</comment>
<dbReference type="RefSeq" id="WP_254092644.1">
    <property type="nucleotide sequence ID" value="NZ_JAHESC010000041.1"/>
</dbReference>
<dbReference type="PANTHER" id="PTHR33933">
    <property type="entry name" value="NUCLEOTIDYLTRANSFERASE"/>
    <property type="match status" value="1"/>
</dbReference>
<dbReference type="SUPFAM" id="SSF81593">
    <property type="entry name" value="Nucleotidyltransferase substrate binding subunit/domain"/>
    <property type="match status" value="1"/>
</dbReference>
<reference evidence="2 3" key="1">
    <citation type="submission" date="2021-05" db="EMBL/GenBank/DDBJ databases">
        <title>A Polyphasic approach of four new species of the genus Ohtaekwangia: Ohtaekwangia histidinii sp. nov., Ohtaekwangia cretensis sp. nov., Ohtaekwangia indiensis sp. nov., Ohtaekwangia reichenbachii sp. nov. from diverse environment.</title>
        <authorList>
            <person name="Octaviana S."/>
        </authorList>
    </citation>
    <scope>NUCLEOTIDE SEQUENCE [LARGE SCALE GENOMIC DNA]</scope>
    <source>
        <strain evidence="2 3">PWU37</strain>
    </source>
</reference>
<feature type="domain" description="HEPN" evidence="1">
    <location>
        <begin position="160"/>
        <end position="275"/>
    </location>
</feature>
<evidence type="ECO:0000313" key="3">
    <source>
        <dbReference type="Proteomes" id="UP001319180"/>
    </source>
</evidence>